<dbReference type="InterPro" id="IPR036380">
    <property type="entry name" value="Isochorismatase-like_sf"/>
</dbReference>
<evidence type="ECO:0000256" key="1">
    <source>
        <dbReference type="ARBA" id="ARBA00022801"/>
    </source>
</evidence>
<dbReference type="InterPro" id="IPR000868">
    <property type="entry name" value="Isochorismatase-like_dom"/>
</dbReference>
<dbReference type="EMBL" id="JBIAQY010000031">
    <property type="protein sequence ID" value="MFF3574816.1"/>
    <property type="molecule type" value="Genomic_DNA"/>
</dbReference>
<dbReference type="CDD" id="cd00431">
    <property type="entry name" value="cysteine_hydrolases"/>
    <property type="match status" value="1"/>
</dbReference>
<keyword evidence="1 3" id="KW-0378">Hydrolase</keyword>
<proteinExistence type="predicted"/>
<dbReference type="PANTHER" id="PTHR43540">
    <property type="entry name" value="PEROXYUREIDOACRYLATE/UREIDOACRYLATE AMIDOHYDROLASE-RELATED"/>
    <property type="match status" value="1"/>
</dbReference>
<evidence type="ECO:0000313" key="4">
    <source>
        <dbReference type="Proteomes" id="UP001601992"/>
    </source>
</evidence>
<keyword evidence="4" id="KW-1185">Reference proteome</keyword>
<evidence type="ECO:0000259" key="2">
    <source>
        <dbReference type="Pfam" id="PF00857"/>
    </source>
</evidence>
<organism evidence="3 4">
    <name type="scientific">Nocardia jiangxiensis</name>
    <dbReference type="NCBI Taxonomy" id="282685"/>
    <lineage>
        <taxon>Bacteria</taxon>
        <taxon>Bacillati</taxon>
        <taxon>Actinomycetota</taxon>
        <taxon>Actinomycetes</taxon>
        <taxon>Mycobacteriales</taxon>
        <taxon>Nocardiaceae</taxon>
        <taxon>Nocardia</taxon>
    </lineage>
</organism>
<dbReference type="PANTHER" id="PTHR43540:SF6">
    <property type="entry name" value="ISOCHORISMATASE-LIKE DOMAIN-CONTAINING PROTEIN"/>
    <property type="match status" value="1"/>
</dbReference>
<dbReference type="Pfam" id="PF00857">
    <property type="entry name" value="Isochorismatase"/>
    <property type="match status" value="1"/>
</dbReference>
<dbReference type="Gene3D" id="3.40.50.850">
    <property type="entry name" value="Isochorismatase-like"/>
    <property type="match status" value="1"/>
</dbReference>
<name>A0ABW6SER2_9NOCA</name>
<protein>
    <submittedName>
        <fullName evidence="3">Cysteine hydrolase family protein</fullName>
    </submittedName>
</protein>
<comment type="caution">
    <text evidence="3">The sequence shown here is derived from an EMBL/GenBank/DDBJ whole genome shotgun (WGS) entry which is preliminary data.</text>
</comment>
<dbReference type="GO" id="GO:0016787">
    <property type="term" value="F:hydrolase activity"/>
    <property type="evidence" value="ECO:0007669"/>
    <property type="project" value="UniProtKB-KW"/>
</dbReference>
<feature type="domain" description="Isochorismatase-like" evidence="2">
    <location>
        <begin position="37"/>
        <end position="221"/>
    </location>
</feature>
<gene>
    <name evidence="3" type="ORF">ACFYXQ_44425</name>
</gene>
<evidence type="ECO:0000313" key="3">
    <source>
        <dbReference type="EMBL" id="MFF3574816.1"/>
    </source>
</evidence>
<accession>A0ABW6SER2</accession>
<dbReference type="RefSeq" id="WP_387406964.1">
    <property type="nucleotide sequence ID" value="NZ_JBIAQY010000031.1"/>
</dbReference>
<sequence length="235" mass="25105">MRDRITGPIVTLRTDRRRTSIRKAAPLVSNAPYASPALIISECQRGILEPGRSISAGLAQLAAARRIVPRTAELAAEFRSRGLPVVHCIIEHRDDQKGLLANSWLGAMALRHKSMTAGTTDVEIPAELGPEPGDIVSSRATGLTAFYGTDLDAMLRLQRVETLVLAGISTNVALPGLALEAVNRGYSVVLAEDCTAGSSTETHEFMVANMLAMLTRVTPAADIIGRLPGRSGERE</sequence>
<dbReference type="InterPro" id="IPR050272">
    <property type="entry name" value="Isochorismatase-like_hydrls"/>
</dbReference>
<reference evidence="3 4" key="1">
    <citation type="submission" date="2024-10" db="EMBL/GenBank/DDBJ databases">
        <title>The Natural Products Discovery Center: Release of the First 8490 Sequenced Strains for Exploring Actinobacteria Biosynthetic Diversity.</title>
        <authorList>
            <person name="Kalkreuter E."/>
            <person name="Kautsar S.A."/>
            <person name="Yang D."/>
            <person name="Bader C.D."/>
            <person name="Teijaro C.N."/>
            <person name="Fluegel L."/>
            <person name="Davis C.M."/>
            <person name="Simpson J.R."/>
            <person name="Lauterbach L."/>
            <person name="Steele A.D."/>
            <person name="Gui C."/>
            <person name="Meng S."/>
            <person name="Li G."/>
            <person name="Viehrig K."/>
            <person name="Ye F."/>
            <person name="Su P."/>
            <person name="Kiefer A.F."/>
            <person name="Nichols A."/>
            <person name="Cepeda A.J."/>
            <person name="Yan W."/>
            <person name="Fan B."/>
            <person name="Jiang Y."/>
            <person name="Adhikari A."/>
            <person name="Zheng C.-J."/>
            <person name="Schuster L."/>
            <person name="Cowan T.M."/>
            <person name="Smanski M.J."/>
            <person name="Chevrette M.G."/>
            <person name="De Carvalho L.P.S."/>
            <person name="Shen B."/>
        </authorList>
    </citation>
    <scope>NUCLEOTIDE SEQUENCE [LARGE SCALE GENOMIC DNA]</scope>
    <source>
        <strain evidence="3 4">NPDC002593</strain>
    </source>
</reference>
<dbReference type="Proteomes" id="UP001601992">
    <property type="component" value="Unassembled WGS sequence"/>
</dbReference>
<dbReference type="SUPFAM" id="SSF52499">
    <property type="entry name" value="Isochorismatase-like hydrolases"/>
    <property type="match status" value="1"/>
</dbReference>